<dbReference type="STRING" id="1249483.LEP1GSC202_0221"/>
<sequence length="414" mass="48260">MTLFQKTVQKIFGREYDPISLIAVYSEILNKLYLLGFAYTLAYAQSVYLEWGKEDLINCYLSFVQLLISLFLVGISFWYQNTNGFISKLVRFSFFFLVLVEIETGFHDPIIPYFDPRNWLTIIALIGTTCFFYPGLVWQFILEWTIVFFLYVTRVAFNNEGSIPEETWREMSTTVPLFLVAFFLNHWWFQTRYIAAYRGMLLEEKRRTFFQDIHDSLGSKLTDLYLLSQNLEQNPTQVGSPQIQKIKELSSDALQSLRNQVKEEDHREILQESLVDGIHLLVKKRYKSLGRDISIVLDSLETDKLIQIKEPEHAHHILQILKEITTNDLRHGFGKTTCQVMVTEDNLTINFISEVPTNLQTKQSLEQNPKPSSLEFGLGIKGIEQRVIFLQGKVNFIDFPFQILIKLPKSIFSL</sequence>
<proteinExistence type="predicted"/>
<dbReference type="AlphaFoldDB" id="A0A5E8H6J1"/>
<evidence type="ECO:0000256" key="1">
    <source>
        <dbReference type="SAM" id="Phobius"/>
    </source>
</evidence>
<reference evidence="2 3" key="1">
    <citation type="submission" date="2013-04" db="EMBL/GenBank/DDBJ databases">
        <authorList>
            <person name="Harkins D.M."/>
            <person name="Durkin A.S."/>
            <person name="Brinkac L.M."/>
            <person name="Haft D.H."/>
            <person name="Selengut J.D."/>
            <person name="Sanka R."/>
            <person name="DePew J."/>
            <person name="Purushe J."/>
            <person name="Hartskeerl R.A."/>
            <person name="Ahmed A."/>
            <person name="van der Linden H."/>
            <person name="Goris M.G.A."/>
            <person name="Vinetz J.M."/>
            <person name="Sutton G.G."/>
            <person name="Nierman W.C."/>
            <person name="Fouts D.E."/>
        </authorList>
    </citation>
    <scope>NUCLEOTIDE SEQUENCE [LARGE SCALE GENOMIC DNA]</scope>
    <source>
        <strain evidence="2 3">Sao Paulo</strain>
    </source>
</reference>
<evidence type="ECO:0000313" key="3">
    <source>
        <dbReference type="Proteomes" id="UP000013996"/>
    </source>
</evidence>
<keyword evidence="1" id="KW-0472">Membrane</keyword>
<dbReference type="RefSeq" id="WP_015679388.1">
    <property type="nucleotide sequence ID" value="NZ_AOGX02000047.1"/>
</dbReference>
<keyword evidence="1" id="KW-1133">Transmembrane helix</keyword>
<comment type="caution">
    <text evidence="2">The sequence shown here is derived from an EMBL/GenBank/DDBJ whole genome shotgun (WGS) entry which is preliminary data.</text>
</comment>
<dbReference type="EMBL" id="AOGX02000047">
    <property type="protein sequence ID" value="EOQ87021.1"/>
    <property type="molecule type" value="Genomic_DNA"/>
</dbReference>
<evidence type="ECO:0000313" key="2">
    <source>
        <dbReference type="EMBL" id="EOQ87021.1"/>
    </source>
</evidence>
<feature type="transmembrane region" description="Helical" evidence="1">
    <location>
        <begin position="56"/>
        <end position="79"/>
    </location>
</feature>
<gene>
    <name evidence="2" type="ORF">LEP1GSC202_0221</name>
</gene>
<dbReference type="GO" id="GO:0016301">
    <property type="term" value="F:kinase activity"/>
    <property type="evidence" value="ECO:0007669"/>
    <property type="project" value="UniProtKB-KW"/>
</dbReference>
<accession>A0A5E8H6J1</accession>
<keyword evidence="1" id="KW-0812">Transmembrane</keyword>
<dbReference type="Gene3D" id="6.10.250.2870">
    <property type="match status" value="1"/>
</dbReference>
<name>A0A5E8H6J1_9LEPT</name>
<feature type="transmembrane region" description="Helical" evidence="1">
    <location>
        <begin position="118"/>
        <end position="151"/>
    </location>
</feature>
<dbReference type="OrthoDB" id="344503at2"/>
<keyword evidence="2" id="KW-0808">Transferase</keyword>
<keyword evidence="2" id="KW-0418">Kinase</keyword>
<protein>
    <submittedName>
        <fullName evidence="2">Histidine kinase dimerization/phosphoacceptor domain protein</fullName>
    </submittedName>
</protein>
<dbReference type="Proteomes" id="UP000013996">
    <property type="component" value="Unassembled WGS sequence"/>
</dbReference>
<organism evidence="2 3">
    <name type="scientific">Leptospira yanagawae serovar Saopaulo str. Sao Paulo = ATCC 700523</name>
    <dbReference type="NCBI Taxonomy" id="1249483"/>
    <lineage>
        <taxon>Bacteria</taxon>
        <taxon>Pseudomonadati</taxon>
        <taxon>Spirochaetota</taxon>
        <taxon>Spirochaetia</taxon>
        <taxon>Leptospirales</taxon>
        <taxon>Leptospiraceae</taxon>
        <taxon>Leptospira</taxon>
    </lineage>
</organism>
<feature type="transmembrane region" description="Helical" evidence="1">
    <location>
        <begin position="85"/>
        <end position="106"/>
    </location>
</feature>
<feature type="transmembrane region" description="Helical" evidence="1">
    <location>
        <begin position="171"/>
        <end position="189"/>
    </location>
</feature>